<evidence type="ECO:0000256" key="4">
    <source>
        <dbReference type="ARBA" id="ARBA00022487"/>
    </source>
</evidence>
<dbReference type="GO" id="GO:0005576">
    <property type="term" value="C:extracellular region"/>
    <property type="evidence" value="ECO:0007669"/>
    <property type="project" value="UniProtKB-SubCell"/>
</dbReference>
<feature type="region of interest" description="Disordered" evidence="11">
    <location>
        <begin position="213"/>
        <end position="269"/>
    </location>
</feature>
<dbReference type="SUPFAM" id="SSF53474">
    <property type="entry name" value="alpha/beta-Hydrolases"/>
    <property type="match status" value="1"/>
</dbReference>
<sequence>MKLHFIVLSNVLASLAAPVPGPPFHMQRQSSCTQVKVLHARGIAEAGLPLDVDVVPQIQGSLERVYGRHNVVVQGIDYVNEPLSAVTDAHISPMVSSTMIDENAMRDCPASKVILVGYGEGAELVHYALKALGPKAANVAAAITFADPVKDSGWGILPIERTKVMCPPGDAVDKGNILVSRAHLSDREPGVAVEATAWLEGLLGKPSGDVAALLPRSVPSEPPSTISRRDGSNSEAKPQPPSAGEWTTGINESTSSFPTSASGSVERVSADAKGAGALQTHHPPAKPAGWLDSILEKGSSIFGKIPTILGASSKESSGLLENILGPGTTTVTTSVTTGNGHSAASKEEDEASY</sequence>
<evidence type="ECO:0000256" key="1">
    <source>
        <dbReference type="ARBA" id="ARBA00004613"/>
    </source>
</evidence>
<evidence type="ECO:0000256" key="11">
    <source>
        <dbReference type="SAM" id="MobiDB-lite"/>
    </source>
</evidence>
<feature type="signal peptide" evidence="12">
    <location>
        <begin position="1"/>
        <end position="16"/>
    </location>
</feature>
<feature type="region of interest" description="Disordered" evidence="11">
    <location>
        <begin position="329"/>
        <end position="353"/>
    </location>
</feature>
<evidence type="ECO:0000256" key="12">
    <source>
        <dbReference type="SAM" id="SignalP"/>
    </source>
</evidence>
<feature type="compositionally biased region" description="Low complexity" evidence="11">
    <location>
        <begin position="253"/>
        <end position="264"/>
    </location>
</feature>
<dbReference type="GO" id="GO:0016052">
    <property type="term" value="P:carbohydrate catabolic process"/>
    <property type="evidence" value="ECO:0007669"/>
    <property type="project" value="TreeGrafter"/>
</dbReference>
<gene>
    <name evidence="13" type="ORF">FKW77_009495</name>
</gene>
<dbReference type="EMBL" id="CP042193">
    <property type="protein sequence ID" value="QDS73520.1"/>
    <property type="molecule type" value="Genomic_DNA"/>
</dbReference>
<reference evidence="13 14" key="1">
    <citation type="submission" date="2019-07" db="EMBL/GenBank/DDBJ databases">
        <title>Finished genome of Venturia effusa.</title>
        <authorList>
            <person name="Young C.A."/>
            <person name="Cox M.P."/>
            <person name="Ganley A.R.D."/>
            <person name="David W.J."/>
        </authorList>
    </citation>
    <scope>NUCLEOTIDE SEQUENCE [LARGE SCALE GENOMIC DNA]</scope>
    <source>
        <strain evidence="14">albino</strain>
    </source>
</reference>
<dbReference type="EC" id="3.1.1.74" evidence="3"/>
<organism evidence="13 14">
    <name type="scientific">Venturia effusa</name>
    <dbReference type="NCBI Taxonomy" id="50376"/>
    <lineage>
        <taxon>Eukaryota</taxon>
        <taxon>Fungi</taxon>
        <taxon>Dikarya</taxon>
        <taxon>Ascomycota</taxon>
        <taxon>Pezizomycotina</taxon>
        <taxon>Dothideomycetes</taxon>
        <taxon>Pleosporomycetidae</taxon>
        <taxon>Venturiales</taxon>
        <taxon>Venturiaceae</taxon>
        <taxon>Venturia</taxon>
    </lineage>
</organism>
<evidence type="ECO:0000256" key="8">
    <source>
        <dbReference type="ARBA" id="ARBA00023157"/>
    </source>
</evidence>
<evidence type="ECO:0000256" key="10">
    <source>
        <dbReference type="PIRSR" id="PIRSR611150-2"/>
    </source>
</evidence>
<dbReference type="GO" id="GO:0050525">
    <property type="term" value="F:cutinase activity"/>
    <property type="evidence" value="ECO:0007669"/>
    <property type="project" value="UniProtKB-EC"/>
</dbReference>
<dbReference type="SMART" id="SM01110">
    <property type="entry name" value="Cutinase"/>
    <property type="match status" value="1"/>
</dbReference>
<dbReference type="Gene3D" id="3.40.50.1820">
    <property type="entry name" value="alpha/beta hydrolase"/>
    <property type="match status" value="1"/>
</dbReference>
<accession>A0A517LD10</accession>
<evidence type="ECO:0000256" key="5">
    <source>
        <dbReference type="ARBA" id="ARBA00022525"/>
    </source>
</evidence>
<dbReference type="Pfam" id="PF01083">
    <property type="entry name" value="Cutinase"/>
    <property type="match status" value="1"/>
</dbReference>
<evidence type="ECO:0000256" key="3">
    <source>
        <dbReference type="ARBA" id="ARBA00013095"/>
    </source>
</evidence>
<keyword evidence="4" id="KW-0719">Serine esterase</keyword>
<feature type="disulfide bond" evidence="10">
    <location>
        <begin position="32"/>
        <end position="108"/>
    </location>
</feature>
<dbReference type="STRING" id="50376.A0A517LD10"/>
<evidence type="ECO:0000313" key="14">
    <source>
        <dbReference type="Proteomes" id="UP000316270"/>
    </source>
</evidence>
<dbReference type="PANTHER" id="PTHR48250">
    <property type="entry name" value="CUTINASE 2-RELATED"/>
    <property type="match status" value="1"/>
</dbReference>
<dbReference type="InterPro" id="IPR029058">
    <property type="entry name" value="AB_hydrolase_fold"/>
</dbReference>
<comment type="catalytic activity">
    <reaction evidence="9">
        <text>cutin + H2O = cutin monomers.</text>
        <dbReference type="EC" id="3.1.1.74"/>
    </reaction>
</comment>
<keyword evidence="8 10" id="KW-1015">Disulfide bond</keyword>
<protein>
    <recommendedName>
        <fullName evidence="3">cutinase</fullName>
        <ecNumber evidence="3">3.1.1.74</ecNumber>
    </recommendedName>
</protein>
<dbReference type="PANTHER" id="PTHR48250:SF3">
    <property type="entry name" value="CUTINASE 1-RELATED"/>
    <property type="match status" value="1"/>
</dbReference>
<keyword evidence="7" id="KW-0378">Hydrolase</keyword>
<dbReference type="Proteomes" id="UP000316270">
    <property type="component" value="Chromosome 9"/>
</dbReference>
<dbReference type="InterPro" id="IPR000675">
    <property type="entry name" value="Cutinase/axe"/>
</dbReference>
<evidence type="ECO:0000256" key="9">
    <source>
        <dbReference type="ARBA" id="ARBA00034045"/>
    </source>
</evidence>
<proteinExistence type="inferred from homology"/>
<feature type="chain" id="PRO_5022031214" description="cutinase" evidence="12">
    <location>
        <begin position="17"/>
        <end position="353"/>
    </location>
</feature>
<name>A0A517LD10_9PEZI</name>
<evidence type="ECO:0000256" key="6">
    <source>
        <dbReference type="ARBA" id="ARBA00022729"/>
    </source>
</evidence>
<comment type="subcellular location">
    <subcellularLocation>
        <location evidence="1">Secreted</location>
    </subcellularLocation>
</comment>
<keyword evidence="14" id="KW-1185">Reference proteome</keyword>
<evidence type="ECO:0000256" key="2">
    <source>
        <dbReference type="ARBA" id="ARBA00007534"/>
    </source>
</evidence>
<evidence type="ECO:0000256" key="7">
    <source>
        <dbReference type="ARBA" id="ARBA00022801"/>
    </source>
</evidence>
<evidence type="ECO:0000313" key="13">
    <source>
        <dbReference type="EMBL" id="QDS73520.1"/>
    </source>
</evidence>
<keyword evidence="5" id="KW-0964">Secreted</keyword>
<keyword evidence="6 12" id="KW-0732">Signal</keyword>
<dbReference type="InterPro" id="IPR011150">
    <property type="entry name" value="Cutinase_monf"/>
</dbReference>
<dbReference type="AlphaFoldDB" id="A0A517LD10"/>
<comment type="similarity">
    <text evidence="2">Belongs to the cutinase family.</text>
</comment>